<organism evidence="4 5">
    <name type="scientific">Saccharopolyspora taberi</name>
    <dbReference type="NCBI Taxonomy" id="60895"/>
    <lineage>
        <taxon>Bacteria</taxon>
        <taxon>Bacillati</taxon>
        <taxon>Actinomycetota</taxon>
        <taxon>Actinomycetes</taxon>
        <taxon>Pseudonocardiales</taxon>
        <taxon>Pseudonocardiaceae</taxon>
        <taxon>Saccharopolyspora</taxon>
    </lineage>
</organism>
<dbReference type="InterPro" id="IPR001647">
    <property type="entry name" value="HTH_TetR"/>
</dbReference>
<keyword evidence="1 2" id="KW-0238">DNA-binding</keyword>
<evidence type="ECO:0000313" key="5">
    <source>
        <dbReference type="Proteomes" id="UP001500979"/>
    </source>
</evidence>
<dbReference type="InterPro" id="IPR009057">
    <property type="entry name" value="Homeodomain-like_sf"/>
</dbReference>
<accession>A0ABN3VBH2</accession>
<reference evidence="4 5" key="1">
    <citation type="journal article" date="2019" name="Int. J. Syst. Evol. Microbiol.">
        <title>The Global Catalogue of Microorganisms (GCM) 10K type strain sequencing project: providing services to taxonomists for standard genome sequencing and annotation.</title>
        <authorList>
            <consortium name="The Broad Institute Genomics Platform"/>
            <consortium name="The Broad Institute Genome Sequencing Center for Infectious Disease"/>
            <person name="Wu L."/>
            <person name="Ma J."/>
        </authorList>
    </citation>
    <scope>NUCLEOTIDE SEQUENCE [LARGE SCALE GENOMIC DNA]</scope>
    <source>
        <strain evidence="4 5">JCM 9383</strain>
    </source>
</reference>
<proteinExistence type="predicted"/>
<dbReference type="EMBL" id="BAAAUX010000011">
    <property type="protein sequence ID" value="GAA2786325.1"/>
    <property type="molecule type" value="Genomic_DNA"/>
</dbReference>
<dbReference type="SUPFAM" id="SSF46689">
    <property type="entry name" value="Homeodomain-like"/>
    <property type="match status" value="1"/>
</dbReference>
<name>A0ABN3VBH2_9PSEU</name>
<dbReference type="PANTHER" id="PTHR30055:SF226">
    <property type="entry name" value="HTH-TYPE TRANSCRIPTIONAL REGULATOR PKSA"/>
    <property type="match status" value="1"/>
</dbReference>
<gene>
    <name evidence="4" type="ORF">GCM10010470_20740</name>
</gene>
<dbReference type="PROSITE" id="PS50977">
    <property type="entry name" value="HTH_TETR_2"/>
    <property type="match status" value="1"/>
</dbReference>
<evidence type="ECO:0000256" key="1">
    <source>
        <dbReference type="ARBA" id="ARBA00023125"/>
    </source>
</evidence>
<evidence type="ECO:0000256" key="2">
    <source>
        <dbReference type="PROSITE-ProRule" id="PRU00335"/>
    </source>
</evidence>
<dbReference type="InterPro" id="IPR050109">
    <property type="entry name" value="HTH-type_TetR-like_transc_reg"/>
</dbReference>
<feature type="DNA-binding region" description="H-T-H motif" evidence="2">
    <location>
        <begin position="56"/>
        <end position="75"/>
    </location>
</feature>
<evidence type="ECO:0000313" key="4">
    <source>
        <dbReference type="EMBL" id="GAA2786325.1"/>
    </source>
</evidence>
<evidence type="ECO:0000259" key="3">
    <source>
        <dbReference type="PROSITE" id="PS50977"/>
    </source>
</evidence>
<sequence length="226" mass="25059">MTQRSVPSALQAFAKAGQRLPSRHGLSREEVESSQRARILVAFLETTAEKGYASVTIGDIVERASTSREAFYRQFATKQACFLAAFREGAEVPLSQVTGPLREVPYTDWRTGLRVTIRAYLKLLASQPKATWTFLIEALAAGPEVAALNSRYAARIAELYRLTYNGVVRREDPSRPELEDEAFDLLVGGMADRIRNCLYAKGAEAIPELEPLFITTVLVLFGEKAD</sequence>
<dbReference type="PANTHER" id="PTHR30055">
    <property type="entry name" value="HTH-TYPE TRANSCRIPTIONAL REGULATOR RUTR"/>
    <property type="match status" value="1"/>
</dbReference>
<dbReference type="Pfam" id="PF00440">
    <property type="entry name" value="TetR_N"/>
    <property type="match status" value="1"/>
</dbReference>
<protein>
    <recommendedName>
        <fullName evidence="3">HTH tetR-type domain-containing protein</fullName>
    </recommendedName>
</protein>
<keyword evidence="5" id="KW-1185">Reference proteome</keyword>
<dbReference type="Proteomes" id="UP001500979">
    <property type="component" value="Unassembled WGS sequence"/>
</dbReference>
<comment type="caution">
    <text evidence="4">The sequence shown here is derived from an EMBL/GenBank/DDBJ whole genome shotgun (WGS) entry which is preliminary data.</text>
</comment>
<feature type="domain" description="HTH tetR-type" evidence="3">
    <location>
        <begin position="33"/>
        <end position="93"/>
    </location>
</feature>
<dbReference type="RefSeq" id="WP_344679348.1">
    <property type="nucleotide sequence ID" value="NZ_BAAAUX010000011.1"/>
</dbReference>
<dbReference type="Gene3D" id="1.10.357.10">
    <property type="entry name" value="Tetracycline Repressor, domain 2"/>
    <property type="match status" value="1"/>
</dbReference>